<name>A0A5N1JS84_9HYPH</name>
<feature type="domain" description="GGDEF" evidence="1">
    <location>
        <begin position="199"/>
        <end position="329"/>
    </location>
</feature>
<dbReference type="InterPro" id="IPR043128">
    <property type="entry name" value="Rev_trsase/Diguanyl_cyclase"/>
</dbReference>
<dbReference type="EMBL" id="VYXQ01000021">
    <property type="protein sequence ID" value="KAA9361843.1"/>
    <property type="molecule type" value="Genomic_DNA"/>
</dbReference>
<dbReference type="InterPro" id="IPR003018">
    <property type="entry name" value="GAF"/>
</dbReference>
<dbReference type="Proteomes" id="UP000327108">
    <property type="component" value="Unassembled WGS sequence"/>
</dbReference>
<dbReference type="SUPFAM" id="SSF55781">
    <property type="entry name" value="GAF domain-like"/>
    <property type="match status" value="1"/>
</dbReference>
<dbReference type="Pfam" id="PF01590">
    <property type="entry name" value="GAF"/>
    <property type="match status" value="1"/>
</dbReference>
<evidence type="ECO:0000259" key="1">
    <source>
        <dbReference type="PROSITE" id="PS50887"/>
    </source>
</evidence>
<dbReference type="PANTHER" id="PTHR43102">
    <property type="entry name" value="SLR1143 PROTEIN"/>
    <property type="match status" value="1"/>
</dbReference>
<dbReference type="Gene3D" id="3.30.70.270">
    <property type="match status" value="1"/>
</dbReference>
<dbReference type="SMART" id="SM00267">
    <property type="entry name" value="GGDEF"/>
    <property type="match status" value="1"/>
</dbReference>
<dbReference type="SUPFAM" id="SSF55073">
    <property type="entry name" value="Nucleotide cyclase"/>
    <property type="match status" value="1"/>
</dbReference>
<dbReference type="InterPro" id="IPR029016">
    <property type="entry name" value="GAF-like_dom_sf"/>
</dbReference>
<dbReference type="AlphaFoldDB" id="A0A5N1JS84"/>
<gene>
    <name evidence="2" type="ORF">F3W84_18440</name>
</gene>
<evidence type="ECO:0000313" key="2">
    <source>
        <dbReference type="EMBL" id="KAA9361843.1"/>
    </source>
</evidence>
<reference evidence="2 3" key="1">
    <citation type="submission" date="2019-09" db="EMBL/GenBank/DDBJ databases">
        <title>Biological control of the noxious weed angled onion (Allium triquetrum) thwarted by endophytic bacteria in Victoria, Australia.</title>
        <authorList>
            <person name="Tehranchian P."/>
            <person name="Adair R.J."/>
            <person name="Van T.H."/>
            <person name="Morrison P.D."/>
            <person name="Williams H."/>
            <person name="Lawrie A.C."/>
        </authorList>
    </citation>
    <scope>NUCLEOTIDE SEQUENCE [LARGE SCALE GENOMIC DNA]</scope>
    <source>
        <strain evidence="2 3">RPTAtOch1</strain>
    </source>
</reference>
<sequence length="330" mass="35891">MRHMLLHDKHRLAVLTSYNTIEMGQDRTLDALCNLVLSTFGVPMAAVSLVDECVTHHIGMAGCVFGDVANENTFCSRAIESTDPFLIEDATSDDRFATNPFVKDAPGIRFYLGAPLIAPDGSTLGAICALDTKVRQCTSEEKIKLISLASTAVEILSMRRYMREARKLALVDGLTGIANRTGIELEIEKAILALRNHDLPFSLLYFDVDRFKQVNDECGHTAGDELLRLIGEVLAGRNRPDEVSARPGGDEFIVLRLGGTRVSDLAEAQQIKALLDDAVSRASFPVSFSMGLVSFTAAPKDVTAALYAADALLYDAKRRGKNLISAGEQK</sequence>
<dbReference type="CDD" id="cd01949">
    <property type="entry name" value="GGDEF"/>
    <property type="match status" value="1"/>
</dbReference>
<dbReference type="NCBIfam" id="TIGR00254">
    <property type="entry name" value="GGDEF"/>
    <property type="match status" value="1"/>
</dbReference>
<proteinExistence type="predicted"/>
<dbReference type="InterPro" id="IPR029787">
    <property type="entry name" value="Nucleotide_cyclase"/>
</dbReference>
<dbReference type="PROSITE" id="PS50887">
    <property type="entry name" value="GGDEF"/>
    <property type="match status" value="1"/>
</dbReference>
<accession>A0A5N1JS84</accession>
<organism evidence="2 3">
    <name type="scientific">Ochrobactrum quorumnocens</name>
    <dbReference type="NCBI Taxonomy" id="271865"/>
    <lineage>
        <taxon>Bacteria</taxon>
        <taxon>Pseudomonadati</taxon>
        <taxon>Pseudomonadota</taxon>
        <taxon>Alphaproteobacteria</taxon>
        <taxon>Hyphomicrobiales</taxon>
        <taxon>Brucellaceae</taxon>
        <taxon>Brucella/Ochrobactrum group</taxon>
        <taxon>Ochrobactrum</taxon>
    </lineage>
</organism>
<protein>
    <submittedName>
        <fullName evidence="2">Sensor domain-containing diguanylate cyclase</fullName>
    </submittedName>
</protein>
<dbReference type="PANTHER" id="PTHR43102:SF2">
    <property type="entry name" value="GAF DOMAIN-CONTAINING PROTEIN"/>
    <property type="match status" value="1"/>
</dbReference>
<comment type="caution">
    <text evidence="2">The sequence shown here is derived from an EMBL/GenBank/DDBJ whole genome shotgun (WGS) entry which is preliminary data.</text>
</comment>
<dbReference type="SMART" id="SM00065">
    <property type="entry name" value="GAF"/>
    <property type="match status" value="1"/>
</dbReference>
<evidence type="ECO:0000313" key="3">
    <source>
        <dbReference type="Proteomes" id="UP000327108"/>
    </source>
</evidence>
<dbReference type="InterPro" id="IPR000160">
    <property type="entry name" value="GGDEF_dom"/>
</dbReference>
<keyword evidence="3" id="KW-1185">Reference proteome</keyword>
<dbReference type="Pfam" id="PF00990">
    <property type="entry name" value="GGDEF"/>
    <property type="match status" value="1"/>
</dbReference>
<dbReference type="Gene3D" id="3.30.450.40">
    <property type="match status" value="1"/>
</dbReference>